<dbReference type="GO" id="GO:0003677">
    <property type="term" value="F:DNA binding"/>
    <property type="evidence" value="ECO:0007669"/>
    <property type="project" value="InterPro"/>
</dbReference>
<evidence type="ECO:0000259" key="1">
    <source>
        <dbReference type="Pfam" id="PF01609"/>
    </source>
</evidence>
<evidence type="ECO:0000313" key="3">
    <source>
        <dbReference type="Proteomes" id="UP000010384"/>
    </source>
</evidence>
<feature type="domain" description="Transposase IS4-like" evidence="1">
    <location>
        <begin position="105"/>
        <end position="296"/>
    </location>
</feature>
<sequence length="380" mass="44689">MLPSLYQTHLEKQLKPTQLLLFNLLINVVQALKEVSIEKIATALPLPILFESRRKQVQRYLSIPFLKIETLWFPIVQTWLSLTFSEKQNLYLVIDRTSWNRINLMLISVIYDKRAIPIYFELLPKIGSSNEREQKRLFSQVLPLFSKYQTIVLGDREFCSIKLANWLREQKVQFCLRLKKDELIEVEQGIWLELDRLGLKPGFSLFLSGIKVTKTHKALGFNLAGKWQRKLSGWNPNEGWFILTTLPDTPSAIKAYKKRFDIEEMFRDFKSGGYNLESTNASGERLISLILIITFAYSMATFKGQRIKLLGVQKYVGRVKEKRRIQRRHSSFYLGLYGQTWIGFIDDCWELVRKLMRLNRNKLKYYFRGIRAMELILNAS</sequence>
<dbReference type="InterPro" id="IPR012337">
    <property type="entry name" value="RNaseH-like_sf"/>
</dbReference>
<dbReference type="PATRIC" id="fig|251229.3.peg.6782"/>
<organism evidence="2 3">
    <name type="scientific">Chroococcidiopsis thermalis (strain PCC 7203)</name>
    <dbReference type="NCBI Taxonomy" id="251229"/>
    <lineage>
        <taxon>Bacteria</taxon>
        <taxon>Bacillati</taxon>
        <taxon>Cyanobacteriota</taxon>
        <taxon>Cyanophyceae</taxon>
        <taxon>Chroococcidiopsidales</taxon>
        <taxon>Chroococcidiopsidaceae</taxon>
        <taxon>Chroococcidiopsis</taxon>
    </lineage>
</organism>
<dbReference type="Proteomes" id="UP000010384">
    <property type="component" value="Plasmid pCHRO.01"/>
</dbReference>
<dbReference type="RefSeq" id="WP_015163078.1">
    <property type="nucleotide sequence ID" value="NC_019699.1"/>
</dbReference>
<dbReference type="GO" id="GO:0004803">
    <property type="term" value="F:transposase activity"/>
    <property type="evidence" value="ECO:0007669"/>
    <property type="project" value="InterPro"/>
</dbReference>
<protein>
    <submittedName>
        <fullName evidence="2">Transposase IS4 family protein</fullName>
    </submittedName>
</protein>
<name>K9U9M4_CHRTP</name>
<gene>
    <name evidence="2" type="ORF">Chro_5802</name>
</gene>
<dbReference type="HOGENOM" id="CLU_060706_0_1_3"/>
<dbReference type="InterPro" id="IPR002559">
    <property type="entry name" value="Transposase_11"/>
</dbReference>
<dbReference type="KEGG" id="cthe:Chro_5802"/>
<dbReference type="AlphaFoldDB" id="K9U9M4"/>
<evidence type="ECO:0000313" key="2">
    <source>
        <dbReference type="EMBL" id="AFY91141.1"/>
    </source>
</evidence>
<dbReference type="InterPro" id="IPR047658">
    <property type="entry name" value="IS4-like_transpos"/>
</dbReference>
<keyword evidence="3" id="KW-1185">Reference proteome</keyword>
<reference evidence="2 3" key="1">
    <citation type="submission" date="2012-06" db="EMBL/GenBank/DDBJ databases">
        <title>Finished plasmid 1 of genome of Chroococcidiopsis thermalis PCC 7203.</title>
        <authorList>
            <consortium name="US DOE Joint Genome Institute"/>
            <person name="Gugger M."/>
            <person name="Coursin T."/>
            <person name="Rippka R."/>
            <person name="Tandeau De Marsac N."/>
            <person name="Huntemann M."/>
            <person name="Wei C.-L."/>
            <person name="Han J."/>
            <person name="Detter J.C."/>
            <person name="Han C."/>
            <person name="Tapia R."/>
            <person name="Davenport K."/>
            <person name="Daligault H."/>
            <person name="Erkkila T."/>
            <person name="Gu W."/>
            <person name="Munk A.C.C."/>
            <person name="Teshima H."/>
            <person name="Xu Y."/>
            <person name="Chain P."/>
            <person name="Chen A."/>
            <person name="Krypides N."/>
            <person name="Mavromatis K."/>
            <person name="Markowitz V."/>
            <person name="Szeto E."/>
            <person name="Ivanova N."/>
            <person name="Mikhailova N."/>
            <person name="Ovchinnikova G."/>
            <person name="Pagani I."/>
            <person name="Pati A."/>
            <person name="Goodwin L."/>
            <person name="Peters L."/>
            <person name="Pitluck S."/>
            <person name="Woyke T."/>
            <person name="Kerfeld C."/>
        </authorList>
    </citation>
    <scope>NUCLEOTIDE SEQUENCE [LARGE SCALE GENOMIC DNA]</scope>
    <source>
        <strain evidence="2 3">PCC 7203</strain>
        <plasmid evidence="2 3">pCHRO.01</plasmid>
    </source>
</reference>
<dbReference type="GO" id="GO:0006313">
    <property type="term" value="P:DNA transposition"/>
    <property type="evidence" value="ECO:0007669"/>
    <property type="project" value="InterPro"/>
</dbReference>
<dbReference type="Pfam" id="PF01609">
    <property type="entry name" value="DDE_Tnp_1"/>
    <property type="match status" value="1"/>
</dbReference>
<dbReference type="NCBIfam" id="NF033591">
    <property type="entry name" value="transpos_IS4_2"/>
    <property type="match status" value="1"/>
</dbReference>
<dbReference type="OrthoDB" id="468082at2"/>
<dbReference type="Gene3D" id="3.90.350.10">
    <property type="entry name" value="Transposase Inhibitor Protein From Tn5, Chain A, domain 1"/>
    <property type="match status" value="1"/>
</dbReference>
<keyword evidence="2" id="KW-0614">Plasmid</keyword>
<geneLocation type="plasmid" evidence="2 3">
    <name>pCHRO.01</name>
</geneLocation>
<proteinExistence type="predicted"/>
<accession>K9U9M4</accession>
<dbReference type="InParanoid" id="K9U9M4"/>
<dbReference type="EMBL" id="CP003598">
    <property type="protein sequence ID" value="AFY91141.1"/>
    <property type="molecule type" value="Genomic_DNA"/>
</dbReference>
<dbReference type="SUPFAM" id="SSF53098">
    <property type="entry name" value="Ribonuclease H-like"/>
    <property type="match status" value="1"/>
</dbReference>